<sequence>MPTRIRKARFDEFTFGFSGSGDQENWNAVAYWSTHDSEALAALYYVEKADSYLGVLCLRNDQHRFAPHGPLVPFRTLREGEASICQKLKEIEERTTELVCPTGEGKPGVDLFTTNHNGTLNPVFVNIRDTMHSQAARKQLQEIANWFVDGDGNFVREFQTAGTDARLWELYLFRVFHALDMKIDQTSAVPDFTLELNGQKMFVEAVTANAGSNQAVDLMAGPTPRPDDFWKFIENDMPIIFGSPLYSKMKKSYWELENVKGRPFAIAVADFHAPGSMIWSHTALSIYLYGTSAEKVLGSDGRFVAMPKPLQSHVKGKKSIPTNFFAQPGAENVSAVIFSNAGTKAKFTRMGTLAGFGNPTMTVRRIGTLSNPEPGALEGIPFNVNIENGEYCENWADELEIYHNPNALIPWPDEDLIPAATHFRQKGDDLVWRGAPFRVLNSYTEVISKPSFPTE</sequence>
<gene>
    <name evidence="1" type="ORF">SAMN05444141_11144</name>
</gene>
<evidence type="ECO:0000313" key="2">
    <source>
        <dbReference type="Proteomes" id="UP000183371"/>
    </source>
</evidence>
<keyword evidence="2" id="KW-1185">Reference proteome</keyword>
<dbReference type="Proteomes" id="UP000183371">
    <property type="component" value="Unassembled WGS sequence"/>
</dbReference>
<reference evidence="2" key="1">
    <citation type="submission" date="2016-10" db="EMBL/GenBank/DDBJ databases">
        <authorList>
            <person name="Varghese N."/>
            <person name="Submissions S."/>
        </authorList>
    </citation>
    <scope>NUCLEOTIDE SEQUENCE [LARGE SCALE GENOMIC DNA]</scope>
    <source>
        <strain evidence="2">DSM 17465</strain>
    </source>
</reference>
<protein>
    <recommendedName>
        <fullName evidence="3">Glycosaminoglycan attachment site</fullName>
    </recommendedName>
</protein>
<organism evidence="1 2">
    <name type="scientific">Pseudovibrio denitrificans</name>
    <dbReference type="NCBI Taxonomy" id="258256"/>
    <lineage>
        <taxon>Bacteria</taxon>
        <taxon>Pseudomonadati</taxon>
        <taxon>Pseudomonadota</taxon>
        <taxon>Alphaproteobacteria</taxon>
        <taxon>Hyphomicrobiales</taxon>
        <taxon>Stappiaceae</taxon>
        <taxon>Pseudovibrio</taxon>
    </lineage>
</organism>
<dbReference type="AlphaFoldDB" id="A0A1I7DV06"/>
<evidence type="ECO:0008006" key="3">
    <source>
        <dbReference type="Google" id="ProtNLM"/>
    </source>
</evidence>
<evidence type="ECO:0000313" key="1">
    <source>
        <dbReference type="EMBL" id="SFU15531.1"/>
    </source>
</evidence>
<name>A0A1I7DV06_9HYPH</name>
<dbReference type="EMBL" id="FPBD01000011">
    <property type="protein sequence ID" value="SFU15531.1"/>
    <property type="molecule type" value="Genomic_DNA"/>
</dbReference>
<accession>A0A1I7DV06</accession>
<proteinExistence type="predicted"/>
<dbReference type="RefSeq" id="WP_083417489.1">
    <property type="nucleotide sequence ID" value="NZ_FPBD01000011.1"/>
</dbReference>